<dbReference type="EMBL" id="CP042437">
    <property type="protein sequence ID" value="QEC80205.1"/>
    <property type="molecule type" value="Genomic_DNA"/>
</dbReference>
<evidence type="ECO:0000256" key="4">
    <source>
        <dbReference type="ARBA" id="ARBA00023295"/>
    </source>
</evidence>
<organism evidence="6 7">
    <name type="scientific">Mucilaginibacter ginsenosidivorax</name>
    <dbReference type="NCBI Taxonomy" id="862126"/>
    <lineage>
        <taxon>Bacteria</taxon>
        <taxon>Pseudomonadati</taxon>
        <taxon>Bacteroidota</taxon>
        <taxon>Sphingobacteriia</taxon>
        <taxon>Sphingobacteriales</taxon>
        <taxon>Sphingobacteriaceae</taxon>
        <taxon>Mucilaginibacter</taxon>
    </lineage>
</organism>
<name>A0A5B8WBJ8_9SPHI</name>
<keyword evidence="4 5" id="KW-0326">Glycosidase</keyword>
<dbReference type="InterPro" id="IPR006710">
    <property type="entry name" value="Glyco_hydro_43"/>
</dbReference>
<dbReference type="GO" id="GO:0004553">
    <property type="term" value="F:hydrolase activity, hydrolyzing O-glycosyl compounds"/>
    <property type="evidence" value="ECO:0007669"/>
    <property type="project" value="InterPro"/>
</dbReference>
<evidence type="ECO:0000256" key="5">
    <source>
        <dbReference type="RuleBase" id="RU361187"/>
    </source>
</evidence>
<proteinExistence type="inferred from homology"/>
<keyword evidence="3 5" id="KW-0378">Hydrolase</keyword>
<evidence type="ECO:0000256" key="3">
    <source>
        <dbReference type="ARBA" id="ARBA00022801"/>
    </source>
</evidence>
<dbReference type="KEGG" id="mgk:FSB76_31185"/>
<dbReference type="InterPro" id="IPR050727">
    <property type="entry name" value="GH43_arabinanases"/>
</dbReference>
<dbReference type="RefSeq" id="WP_147060533.1">
    <property type="nucleotide sequence ID" value="NZ_CP042437.1"/>
</dbReference>
<keyword evidence="7" id="KW-1185">Reference proteome</keyword>
<dbReference type="CDD" id="cd08984">
    <property type="entry name" value="GH43-like"/>
    <property type="match status" value="1"/>
</dbReference>
<accession>A0A5B8WBJ8</accession>
<dbReference type="AlphaFoldDB" id="A0A5B8WBJ8"/>
<dbReference type="PANTHER" id="PTHR43301:SF3">
    <property type="entry name" value="ARABINAN ENDO-1,5-ALPHA-L-ARABINOSIDASE A-RELATED"/>
    <property type="match status" value="1"/>
</dbReference>
<dbReference type="GO" id="GO:0005975">
    <property type="term" value="P:carbohydrate metabolic process"/>
    <property type="evidence" value="ECO:0007669"/>
    <property type="project" value="InterPro"/>
</dbReference>
<reference evidence="6 7" key="1">
    <citation type="journal article" date="2013" name="J. Microbiol.">
        <title>Mucilaginibacter ginsenosidivorax sp. nov., with ginsenoside converting activity isolated from sediment.</title>
        <authorList>
            <person name="Kim J.K."/>
            <person name="Choi T.E."/>
            <person name="Liu Q.M."/>
            <person name="Park H.Y."/>
            <person name="Yi T.H."/>
            <person name="Yoon M.H."/>
            <person name="Kim S.C."/>
            <person name="Im W.T."/>
        </authorList>
    </citation>
    <scope>NUCLEOTIDE SEQUENCE [LARGE SCALE GENOMIC DNA]</scope>
    <source>
        <strain evidence="6 7">KHI28</strain>
    </source>
</reference>
<dbReference type="OrthoDB" id="9759709at2"/>
<dbReference type="PANTHER" id="PTHR43301">
    <property type="entry name" value="ARABINAN ENDO-1,5-ALPHA-L-ARABINOSIDASE"/>
    <property type="match status" value="1"/>
</dbReference>
<comment type="similarity">
    <text evidence="2 5">Belongs to the glycosyl hydrolase 43 family.</text>
</comment>
<evidence type="ECO:0000256" key="2">
    <source>
        <dbReference type="ARBA" id="ARBA00009865"/>
    </source>
</evidence>
<protein>
    <submittedName>
        <fullName evidence="6">Family 43 glycosylhydrolase</fullName>
    </submittedName>
</protein>
<dbReference type="Gene3D" id="2.115.10.20">
    <property type="entry name" value="Glycosyl hydrolase domain, family 43"/>
    <property type="match status" value="1"/>
</dbReference>
<evidence type="ECO:0000256" key="1">
    <source>
        <dbReference type="ARBA" id="ARBA00004834"/>
    </source>
</evidence>
<gene>
    <name evidence="6" type="ORF">FSB76_31185</name>
</gene>
<evidence type="ECO:0000313" key="6">
    <source>
        <dbReference type="EMBL" id="QEC80205.1"/>
    </source>
</evidence>
<dbReference type="InterPro" id="IPR023296">
    <property type="entry name" value="Glyco_hydro_beta-prop_sf"/>
</dbReference>
<dbReference type="Proteomes" id="UP000321362">
    <property type="component" value="Chromosome"/>
</dbReference>
<dbReference type="SUPFAM" id="SSF75005">
    <property type="entry name" value="Arabinanase/levansucrase/invertase"/>
    <property type="match status" value="1"/>
</dbReference>
<sequence>MKGLKFITAFTALVTMGLTIVAQHKVGAITQQPPSPLYRDPIYDGAADPVLVFNRAEKEWTMLYTQRRANVQSPGVAFCYGTAIGVAVSKDHGHSWVYKGALNLEHEQGQNTFWAPDVVYQNGVYHMFVVYIKGVYSQWGGDSHLIHYTSKNLWDWKYEGPLHLPDHNIIDPTLIKLADGKWHMWYKDQKLNSITMTAQSTDLVNWNVDDKPAIGGRAHEGPKIFWFKNYYWMITDEWQGQRVYRSKDAQTWEHQGLILDKPCHRNEDTPTGAHADVVVSGDHAYIIYFTHPGRKTHGDDGGLDKDGAYSYSTKRTSIHAAELEFDGITLLCDRDKPFNFWLADIVN</sequence>
<comment type="pathway">
    <text evidence="1">Glycan metabolism; L-arabinan degradation.</text>
</comment>
<evidence type="ECO:0000313" key="7">
    <source>
        <dbReference type="Proteomes" id="UP000321362"/>
    </source>
</evidence>
<dbReference type="Pfam" id="PF04616">
    <property type="entry name" value="Glyco_hydro_43"/>
    <property type="match status" value="1"/>
</dbReference>